<keyword evidence="1" id="KW-0378">Hydrolase</keyword>
<evidence type="ECO:0000313" key="2">
    <source>
        <dbReference type="Proteomes" id="UP000002043"/>
    </source>
</evidence>
<name>D3SM30_THEAH</name>
<dbReference type="STRING" id="638303.Thal_1178"/>
<dbReference type="Gene3D" id="3.40.50.1000">
    <property type="entry name" value="HAD superfamily/HAD-like"/>
    <property type="match status" value="2"/>
</dbReference>
<dbReference type="InterPro" id="IPR036412">
    <property type="entry name" value="HAD-like_sf"/>
</dbReference>
<accession>D3SM30</accession>
<dbReference type="KEGG" id="tal:Thal_1178"/>
<dbReference type="Pfam" id="PF13242">
    <property type="entry name" value="Hydrolase_like"/>
    <property type="match status" value="1"/>
</dbReference>
<dbReference type="Proteomes" id="UP000002043">
    <property type="component" value="Chromosome"/>
</dbReference>
<dbReference type="RefSeq" id="WP_012992216.1">
    <property type="nucleotide sequence ID" value="NC_013894.1"/>
</dbReference>
<organism evidence="1 2">
    <name type="scientific">Thermocrinis albus (strain DSM 14484 / JCM 11386 / HI 11/12)</name>
    <dbReference type="NCBI Taxonomy" id="638303"/>
    <lineage>
        <taxon>Bacteria</taxon>
        <taxon>Pseudomonadati</taxon>
        <taxon>Aquificota</taxon>
        <taxon>Aquificia</taxon>
        <taxon>Aquificales</taxon>
        <taxon>Aquificaceae</taxon>
        <taxon>Thermocrinis</taxon>
    </lineage>
</organism>
<dbReference type="GO" id="GO:0016791">
    <property type="term" value="F:phosphatase activity"/>
    <property type="evidence" value="ECO:0007669"/>
    <property type="project" value="TreeGrafter"/>
</dbReference>
<dbReference type="NCBIfam" id="TIGR01460">
    <property type="entry name" value="HAD-SF-IIA"/>
    <property type="match status" value="1"/>
</dbReference>
<dbReference type="InterPro" id="IPR006357">
    <property type="entry name" value="HAD-SF_hydro_IIA"/>
</dbReference>
<sequence length="262" mass="29233">MRRKILLLDMDGVLVKDKALNPFPDTLPFLDFLRSEGIPFRVVSNNSTRPPSTLLEDLSKKGINLKEDELITPLKILPVYLRELHCSRLLVIGSPLLAEFLVEEGFQVVEDQKVDAVVIGQDRNINFTKLKLATSAVFLESAKIVPVNHSRIVRDDDGLYFPGAGSLAHMLAHACGYSQPIPNLGKPSEEFMRLALSGMEGDEVYLVSDDLYTDLVGAKEQGIKTIFITTGKYSKEELTKANFEPHYVVDSLTELMELLKTL</sequence>
<dbReference type="PANTHER" id="PTHR19288">
    <property type="entry name" value="4-NITROPHENYLPHOSPHATASE-RELATED"/>
    <property type="match status" value="1"/>
</dbReference>
<dbReference type="AlphaFoldDB" id="D3SM30"/>
<dbReference type="PANTHER" id="PTHR19288:SF46">
    <property type="entry name" value="HALOACID DEHALOGENASE-LIKE HYDROLASE DOMAIN-CONTAINING PROTEIN 2"/>
    <property type="match status" value="1"/>
</dbReference>
<protein>
    <submittedName>
        <fullName evidence="1">HAD-superfamily hydrolase, subfamily IIA</fullName>
    </submittedName>
</protein>
<dbReference type="GO" id="GO:0005737">
    <property type="term" value="C:cytoplasm"/>
    <property type="evidence" value="ECO:0007669"/>
    <property type="project" value="TreeGrafter"/>
</dbReference>
<dbReference type="eggNOG" id="COG0647">
    <property type="taxonomic scope" value="Bacteria"/>
</dbReference>
<dbReference type="HOGENOM" id="CLU_043473_1_2_0"/>
<evidence type="ECO:0000313" key="1">
    <source>
        <dbReference type="EMBL" id="ADC89810.1"/>
    </source>
</evidence>
<reference evidence="2" key="1">
    <citation type="journal article" date="2010" name="Stand. Genomic Sci.">
        <title>Complete genome sequence of Thermocrinis albus type strain (HI 11/12T).</title>
        <authorList>
            <person name="Wirth R."/>
            <person name="Sikorski J."/>
            <person name="Brambilla E."/>
            <person name="Misra M."/>
            <person name="Lapidus A."/>
            <person name="Copeland A."/>
            <person name="Nolan M."/>
            <person name="Lucas S."/>
            <person name="Chen F."/>
            <person name="Tice H."/>
            <person name="Cheng J.F."/>
            <person name="Han C."/>
            <person name="Detter J.C."/>
            <person name="Tapia R."/>
            <person name="Bruce D."/>
            <person name="Goodwin L."/>
            <person name="Pitluck S."/>
            <person name="Pati A."/>
            <person name="Anderson I."/>
            <person name="Ivanova N."/>
            <person name="Mavromatis K."/>
            <person name="Mikhailova N."/>
            <person name="Chen A."/>
            <person name="Palaniappan K."/>
            <person name="Bilek Y."/>
            <person name="Hader T."/>
            <person name="Land M."/>
            <person name="Hauser L."/>
            <person name="Chang Y.J."/>
            <person name="Jeffries C.D."/>
            <person name="Tindall B.J."/>
            <person name="Rohde M."/>
            <person name="Goker M."/>
            <person name="Bristow J."/>
            <person name="Eisen J.A."/>
            <person name="Markowitz V."/>
            <person name="Hugenholtz P."/>
            <person name="Kyrpides N.C."/>
            <person name="Klenk H.P."/>
        </authorList>
    </citation>
    <scope>NUCLEOTIDE SEQUENCE [LARGE SCALE GENOMIC DNA]</scope>
    <source>
        <strain evidence="2">DSM 14484 / JCM 11386 / HI 11/12</strain>
    </source>
</reference>
<dbReference type="OrthoDB" id="9810449at2"/>
<dbReference type="Pfam" id="PF13344">
    <property type="entry name" value="Hydrolase_6"/>
    <property type="match status" value="1"/>
</dbReference>
<keyword evidence="2" id="KW-1185">Reference proteome</keyword>
<proteinExistence type="predicted"/>
<gene>
    <name evidence="1" type="ordered locus">Thal_1178</name>
</gene>
<dbReference type="InterPro" id="IPR023214">
    <property type="entry name" value="HAD_sf"/>
</dbReference>
<dbReference type="EMBL" id="CP001931">
    <property type="protein sequence ID" value="ADC89810.1"/>
    <property type="molecule type" value="Genomic_DNA"/>
</dbReference>
<dbReference type="SUPFAM" id="SSF56784">
    <property type="entry name" value="HAD-like"/>
    <property type="match status" value="1"/>
</dbReference>